<dbReference type="Gramene" id="CDF36478">
    <property type="protein sequence ID" value="CDF36478"/>
    <property type="gene ID" value="CHC_T00004407001"/>
</dbReference>
<feature type="region of interest" description="Disordered" evidence="1">
    <location>
        <begin position="65"/>
        <end position="87"/>
    </location>
</feature>
<evidence type="ECO:0000313" key="3">
    <source>
        <dbReference type="Proteomes" id="UP000012073"/>
    </source>
</evidence>
<dbReference type="GeneID" id="17323999"/>
<dbReference type="Proteomes" id="UP000012073">
    <property type="component" value="Unassembled WGS sequence"/>
</dbReference>
<keyword evidence="3" id="KW-1185">Reference proteome</keyword>
<accession>R7QFH3</accession>
<evidence type="ECO:0000313" key="2">
    <source>
        <dbReference type="EMBL" id="CDF36478.1"/>
    </source>
</evidence>
<dbReference type="KEGG" id="ccp:CHC_T00004407001"/>
<sequence>MLITCPFRFSNNNFHSAAEAAERTDPVIKHRTVFCKDAWSIHPHPRVNYHSTLSSAVGLRPVAINPRRPSQQKRNQPESQIPNSCSPFLDKPHPTCICFRSFHAISSAARPHGRYEDTLVKFP</sequence>
<proteinExistence type="predicted"/>
<evidence type="ECO:0000256" key="1">
    <source>
        <dbReference type="SAM" id="MobiDB-lite"/>
    </source>
</evidence>
<dbReference type="AlphaFoldDB" id="R7QFH3"/>
<organism evidence="2 3">
    <name type="scientific">Chondrus crispus</name>
    <name type="common">Carrageen Irish moss</name>
    <name type="synonym">Polymorpha crispa</name>
    <dbReference type="NCBI Taxonomy" id="2769"/>
    <lineage>
        <taxon>Eukaryota</taxon>
        <taxon>Rhodophyta</taxon>
        <taxon>Florideophyceae</taxon>
        <taxon>Rhodymeniophycidae</taxon>
        <taxon>Gigartinales</taxon>
        <taxon>Gigartinaceae</taxon>
        <taxon>Chondrus</taxon>
    </lineage>
</organism>
<name>R7QFH3_CHOCR</name>
<dbReference type="EMBL" id="HG001780">
    <property type="protein sequence ID" value="CDF36478.1"/>
    <property type="molecule type" value="Genomic_DNA"/>
</dbReference>
<gene>
    <name evidence="2" type="ORF">CHC_T00004407001</name>
</gene>
<feature type="compositionally biased region" description="Polar residues" evidence="1">
    <location>
        <begin position="68"/>
        <end position="86"/>
    </location>
</feature>
<dbReference type="RefSeq" id="XP_005716297.1">
    <property type="nucleotide sequence ID" value="XM_005716240.1"/>
</dbReference>
<protein>
    <submittedName>
        <fullName evidence="2">Uncharacterized protein</fullName>
    </submittedName>
</protein>
<reference evidence="3" key="1">
    <citation type="journal article" date="2013" name="Proc. Natl. Acad. Sci. U.S.A.">
        <title>Genome structure and metabolic features in the red seaweed Chondrus crispus shed light on evolution of the Archaeplastida.</title>
        <authorList>
            <person name="Collen J."/>
            <person name="Porcel B."/>
            <person name="Carre W."/>
            <person name="Ball S.G."/>
            <person name="Chaparro C."/>
            <person name="Tonon T."/>
            <person name="Barbeyron T."/>
            <person name="Michel G."/>
            <person name="Noel B."/>
            <person name="Valentin K."/>
            <person name="Elias M."/>
            <person name="Artiguenave F."/>
            <person name="Arun A."/>
            <person name="Aury J.M."/>
            <person name="Barbosa-Neto J.F."/>
            <person name="Bothwell J.H."/>
            <person name="Bouget F.Y."/>
            <person name="Brillet L."/>
            <person name="Cabello-Hurtado F."/>
            <person name="Capella-Gutierrez S."/>
            <person name="Charrier B."/>
            <person name="Cladiere L."/>
            <person name="Cock J.M."/>
            <person name="Coelho S.M."/>
            <person name="Colleoni C."/>
            <person name="Czjzek M."/>
            <person name="Da Silva C."/>
            <person name="Delage L."/>
            <person name="Denoeud F."/>
            <person name="Deschamps P."/>
            <person name="Dittami S.M."/>
            <person name="Gabaldon T."/>
            <person name="Gachon C.M."/>
            <person name="Groisillier A."/>
            <person name="Herve C."/>
            <person name="Jabbari K."/>
            <person name="Katinka M."/>
            <person name="Kloareg B."/>
            <person name="Kowalczyk N."/>
            <person name="Labadie K."/>
            <person name="Leblanc C."/>
            <person name="Lopez P.J."/>
            <person name="McLachlan D.H."/>
            <person name="Meslet-Cladiere L."/>
            <person name="Moustafa A."/>
            <person name="Nehr Z."/>
            <person name="Nyvall Collen P."/>
            <person name="Panaud O."/>
            <person name="Partensky F."/>
            <person name="Poulain J."/>
            <person name="Rensing S.A."/>
            <person name="Rousvoal S."/>
            <person name="Samson G."/>
            <person name="Symeonidi A."/>
            <person name="Weissenbach J."/>
            <person name="Zambounis A."/>
            <person name="Wincker P."/>
            <person name="Boyen C."/>
        </authorList>
    </citation>
    <scope>NUCLEOTIDE SEQUENCE [LARGE SCALE GENOMIC DNA]</scope>
    <source>
        <strain evidence="3">cv. Stackhouse</strain>
    </source>
</reference>